<dbReference type="InterPro" id="IPR011989">
    <property type="entry name" value="ARM-like"/>
</dbReference>
<dbReference type="Gene3D" id="1.25.10.10">
    <property type="entry name" value="Leucine-rich Repeat Variant"/>
    <property type="match status" value="1"/>
</dbReference>
<gene>
    <name evidence="3" type="ORF">MVES_001403</name>
</gene>
<proteinExistence type="inferred from homology"/>
<dbReference type="InterPro" id="IPR016024">
    <property type="entry name" value="ARM-type_fold"/>
</dbReference>
<dbReference type="GO" id="GO:0030139">
    <property type="term" value="C:endocytic vesicle"/>
    <property type="evidence" value="ECO:0007669"/>
    <property type="project" value="TreeGrafter"/>
</dbReference>
<protein>
    <recommendedName>
        <fullName evidence="2">LAA1-like C-terminal TPR repeats domain-containing protein</fullName>
    </recommendedName>
</protein>
<dbReference type="GO" id="GO:0005829">
    <property type="term" value="C:cytosol"/>
    <property type="evidence" value="ECO:0007669"/>
    <property type="project" value="GOC"/>
</dbReference>
<dbReference type="Pfam" id="PF20210">
    <property type="entry name" value="Laa1_Sip1_HTR5"/>
    <property type="match status" value="1"/>
</dbReference>
<dbReference type="EMBL" id="KZ454989">
    <property type="protein sequence ID" value="PKI84216.1"/>
    <property type="molecule type" value="Genomic_DNA"/>
</dbReference>
<dbReference type="GO" id="GO:0005794">
    <property type="term" value="C:Golgi apparatus"/>
    <property type="evidence" value="ECO:0007669"/>
    <property type="project" value="TreeGrafter"/>
</dbReference>
<keyword evidence="4" id="KW-1185">Reference proteome</keyword>
<dbReference type="GO" id="GO:0006897">
    <property type="term" value="P:endocytosis"/>
    <property type="evidence" value="ECO:0007669"/>
    <property type="project" value="TreeGrafter"/>
</dbReference>
<dbReference type="OrthoDB" id="192608at2759"/>
<evidence type="ECO:0000259" key="2">
    <source>
        <dbReference type="Pfam" id="PF25808"/>
    </source>
</evidence>
<dbReference type="GO" id="GO:0016020">
    <property type="term" value="C:membrane"/>
    <property type="evidence" value="ECO:0007669"/>
    <property type="project" value="TreeGrafter"/>
</dbReference>
<evidence type="ECO:0000313" key="4">
    <source>
        <dbReference type="Proteomes" id="UP000232875"/>
    </source>
</evidence>
<dbReference type="Proteomes" id="UP000232875">
    <property type="component" value="Unassembled WGS sequence"/>
</dbReference>
<evidence type="ECO:0000256" key="1">
    <source>
        <dbReference type="ARBA" id="ARBA00008304"/>
    </source>
</evidence>
<dbReference type="PANTHER" id="PTHR21663">
    <property type="entry name" value="HYPOTHETICAL HEAT DOMAIN-CONTAINING"/>
    <property type="match status" value="1"/>
</dbReference>
<feature type="domain" description="LAA1-like C-terminal TPR repeats" evidence="2">
    <location>
        <begin position="1796"/>
        <end position="1948"/>
    </location>
</feature>
<dbReference type="Pfam" id="PF25808">
    <property type="entry name" value="TPR_LAA1_C"/>
    <property type="match status" value="1"/>
</dbReference>
<dbReference type="GO" id="GO:0008104">
    <property type="term" value="P:intracellular protein localization"/>
    <property type="evidence" value="ECO:0007669"/>
    <property type="project" value="TreeGrafter"/>
</dbReference>
<dbReference type="InterPro" id="IPR040108">
    <property type="entry name" value="Laa1/Sip1/HEATR5"/>
</dbReference>
<dbReference type="InterPro" id="IPR057981">
    <property type="entry name" value="TPR_LAA1-like_C"/>
</dbReference>
<dbReference type="PANTHER" id="PTHR21663:SF0">
    <property type="entry name" value="HEAT REPEAT-CONTAINING PROTEIN 5B"/>
    <property type="match status" value="1"/>
</dbReference>
<sequence length="1974" mass="210140">MAERGGAASPDTLRPDLVLDDAELQEAVQQDQSAVFLLQFLTRAEAALSVSTKDSDAFVAQALRLCGACCGDKRPPLEVEAPARRGVLDAVGALHASLHEPVCHDTLARHVSALFVISELLRAFPDETALAHDELLPLCVRLAKASASPVLARYYALLLLERVLLQSMRELGKKELHKVLKHALGEQAGPVVRGAARCLAALAQTSASFAARSDVEAMLAQCARLCNDADVCTRRALAHLGAALLAQTQRGGAQATRSDELGVKASTAASLFTTAEMLSMLQALFSRVSHARARNGVLQIYAALFARQGVAWLETHYDEVLHHLVYDLGARVAAALPSFEAACMRGGVRMLLQAYLCNSLSEPAKERAAAALHRVVFSLWPPPTPSVAPPSDAALCLALELCAALVAELGGLARALQEILYEPIVRLLAHPQRAVQVRAAWWLRLVCSVEPSLLAPCYTQLLHFVRRDVAALSTPQHDRGVSLRARLAGHSVALGALVPVAASHPLYALNEDAEDVFALATDLLHHVAHHGLSEAAAATHAAWTLIGSLFALGPLFARPHIPRLLTLWRNALTLPTLPTAANFSDAAWVFLFQVRHGALAALLSFLMHGGTALLTNETSRRVAAMLSNVLAFLDGFAAHLRASRATLVPGADDGAGHLLCEREPLLRAYTLRCFTQLADHPALHVLQRNLVSLALQTFCKPDRLCGSAAQAAISARSGAFRHLWDVQDQYAFGVTSLLSLSATHLDAWSATFVSAAFRCAPAPPLDTQEAVGEALDALAHTPVLGALENEPSAVYLVPPFPAPDAYTVLSPYAPAPPPARTAQVDAAIELFAAIFAFQERDTQVAAVEYMHAACTSSRADRDAGRTMALYANATVALLGALRTASAAPLSRARRPAGLNNDRVNSAIRLVAQTSLLEGDLVLRDAAAELYGRLAALVGSQGVAAQVQFLVEQILDNRHADARASCALAAGQLYCLVGGLHASPLTQTMSSLLLSLSADPHPAVHHAALHALFCVVDAASLGYQPYVNSTLGLMAQLYAAATHEPEGGSAGSSNLRVRYPAYAPLASVVSAVVGVLGSDLLESPSKRSLLYALLFQLARDAGAGSCAQTEALQGVQRLGLIVPHMLETRAWAQLLFHHVEHGDLALQRAAATGYYQMAQRGTRWLVEYGGSVLLQTLLVQLDRQPSLAPIRQLMLVWLQQSAPTRACAWIDLCAAVVLTPELFGAASSTVAAAATGHAEDEEAASLQRESGAAPVRAITGWRTQLFVLQCVHHVFRAVRADAAAAAEHLGAHTCANDARVMSSRVPELIKVAFNASTAAHRAVRLQGLAVLRDVMESFAATRDPHFPDAQLLVQYQAPLAAALTPAFGADSSPEVLAAALAVCAAYLISGVSQKDLATNRIAKLLLAARRALDDPAMASLGEMQSLSPNAVAYVKIAVLHAWARLALAQAQVPLLGEVLGPNMEQLAAAWATALTEYAVLRETEHGAVLGASAMLPRMRANSLMTELVQKQMLSYFAGAWPTMLQALTTVLASDEGVRGALQKSTPFFAMYGLALEMLCAALECPSTDRSVVRIVLASLNVLAQCADEVLLDPRLFAELLQLAVRAFLVADMPIQLGMLTIVRTLSLTLRERLLEDEDGMVHDAHFTRSKLGLLLHAVYAFLQRIPALPRESSEKSSLLSAAWHTFADMLSVCTRAVQHDVLALAFHTSAEQIRREDDTAAALGPSLFVLGALARAACHVADTAMQRTLQGYLTAMLDVSDAMRSRSGEIAACKSRNTLVSVSLVLAALDARLAVSSEVVEQFAFLLTKQLDMGREASMVGLQCMRIMMQAASSPEAMQSSMLCVGHCTAPLIAFLAKESAGEAHAAGIDTLLLLVDVLADDRAAAFCIVLPVLVAFLAHAPHHGPSAAQRALVSARVVDMAREHASEFKHATAALDEPARNTLHDALRCAMRIPSAPAAAQKATARISLKTFGA</sequence>
<dbReference type="STRING" id="2020962.A0A2N1JCF6"/>
<dbReference type="GO" id="GO:0042147">
    <property type="term" value="P:retrograde transport, endosome to Golgi"/>
    <property type="evidence" value="ECO:0007669"/>
    <property type="project" value="TreeGrafter"/>
</dbReference>
<evidence type="ECO:0000313" key="3">
    <source>
        <dbReference type="EMBL" id="PKI84216.1"/>
    </source>
</evidence>
<accession>A0A2N1JCF6</accession>
<reference evidence="3 4" key="1">
    <citation type="submission" date="2017-10" db="EMBL/GenBank/DDBJ databases">
        <title>A novel species of cold-tolerant Malassezia isolated from bats.</title>
        <authorList>
            <person name="Lorch J.M."/>
            <person name="Palmer J.M."/>
            <person name="Vanderwolf K.J."/>
            <person name="Schmidt K.Z."/>
            <person name="Verant M.L."/>
            <person name="Weller T.J."/>
            <person name="Blehert D.S."/>
        </authorList>
    </citation>
    <scope>NUCLEOTIDE SEQUENCE [LARGE SCALE GENOMIC DNA]</scope>
    <source>
        <strain evidence="3 4">NWHC:44797-103</strain>
    </source>
</reference>
<comment type="similarity">
    <text evidence="1">Belongs to the HEATR5 family.</text>
</comment>
<dbReference type="SUPFAM" id="SSF48371">
    <property type="entry name" value="ARM repeat"/>
    <property type="match status" value="2"/>
</dbReference>
<name>A0A2N1JCF6_9BASI</name>
<dbReference type="InterPro" id="IPR046837">
    <property type="entry name" value="Laa1/Sip1/HEATR5-like_HEAT"/>
</dbReference>
<organism evidence="3 4">
    <name type="scientific">Malassezia vespertilionis</name>
    <dbReference type="NCBI Taxonomy" id="2020962"/>
    <lineage>
        <taxon>Eukaryota</taxon>
        <taxon>Fungi</taxon>
        <taxon>Dikarya</taxon>
        <taxon>Basidiomycota</taxon>
        <taxon>Ustilaginomycotina</taxon>
        <taxon>Malasseziomycetes</taxon>
        <taxon>Malasseziales</taxon>
        <taxon>Malasseziaceae</taxon>
        <taxon>Malassezia</taxon>
    </lineage>
</organism>